<dbReference type="AlphaFoldDB" id="A0A3E4GPM4"/>
<proteinExistence type="predicted"/>
<evidence type="ECO:0000313" key="1">
    <source>
        <dbReference type="EMBL" id="RGJ23165.1"/>
    </source>
</evidence>
<dbReference type="EMBL" id="QSOV01000008">
    <property type="protein sequence ID" value="RGJ23165.1"/>
    <property type="molecule type" value="Genomic_DNA"/>
</dbReference>
<name>A0A3E4GPM4_9FIRM</name>
<organism evidence="1 2">
    <name type="scientific">Coprococcus comes</name>
    <dbReference type="NCBI Taxonomy" id="410072"/>
    <lineage>
        <taxon>Bacteria</taxon>
        <taxon>Bacillati</taxon>
        <taxon>Bacillota</taxon>
        <taxon>Clostridia</taxon>
        <taxon>Lachnospirales</taxon>
        <taxon>Lachnospiraceae</taxon>
        <taxon>Coprococcus</taxon>
    </lineage>
</organism>
<gene>
    <name evidence="1" type="ORF">DXD67_09040</name>
</gene>
<comment type="caution">
    <text evidence="1">The sequence shown here is derived from an EMBL/GenBank/DDBJ whole genome shotgun (WGS) entry which is preliminary data.</text>
</comment>
<protein>
    <submittedName>
        <fullName evidence="1">Uncharacterized protein</fullName>
    </submittedName>
</protein>
<evidence type="ECO:0000313" key="2">
    <source>
        <dbReference type="Proteomes" id="UP000260655"/>
    </source>
</evidence>
<reference evidence="1 2" key="1">
    <citation type="submission" date="2018-08" db="EMBL/GenBank/DDBJ databases">
        <title>A genome reference for cultivated species of the human gut microbiota.</title>
        <authorList>
            <person name="Zou Y."/>
            <person name="Xue W."/>
            <person name="Luo G."/>
        </authorList>
    </citation>
    <scope>NUCLEOTIDE SEQUENCE [LARGE SCALE GENOMIC DNA]</scope>
    <source>
        <strain evidence="1 2">TM07-19</strain>
    </source>
</reference>
<accession>A0A3E4GPM4</accession>
<dbReference type="Proteomes" id="UP000260655">
    <property type="component" value="Unassembled WGS sequence"/>
</dbReference>
<sequence length="106" mass="12453">MPGKEQFMTELKMKEMQIIHWFGCPNLNCTKERIHLAAMLATDAEMKKNLYKVCRFLAREEIAYRYPSIYEMIRKMFSPDDTNPPDACAMFMPDNEPDDEEYAMAA</sequence>